<feature type="compositionally biased region" description="Polar residues" evidence="11">
    <location>
        <begin position="198"/>
        <end position="207"/>
    </location>
</feature>
<dbReference type="STRING" id="48698.ENSPFOP00000030239"/>
<evidence type="ECO:0000313" key="13">
    <source>
        <dbReference type="Ensembl" id="ENSPFOP00000030239.1"/>
    </source>
</evidence>
<keyword evidence="5" id="KW-0862">Zinc</keyword>
<evidence type="ECO:0000256" key="5">
    <source>
        <dbReference type="ARBA" id="ARBA00022833"/>
    </source>
</evidence>
<feature type="region of interest" description="Disordered" evidence="11">
    <location>
        <begin position="162"/>
        <end position="211"/>
    </location>
</feature>
<dbReference type="PANTHER" id="PTHR24399">
    <property type="entry name" value="ZINC FINGER AND BTB DOMAIN-CONTAINING"/>
    <property type="match status" value="1"/>
</dbReference>
<keyword evidence="9" id="KW-0539">Nucleus</keyword>
<sequence length="362" mass="41102">MSGANGKVPADQVLTTEERNSTLDHKMSNAIRIKEEQEEPELQQMAETKEEPGPEPTKEEHIELWVFQEEGQMLVMQKTNTSVVTPTHEEILYNIPGLPQVTETKEEPEPVLIKEQVDPCSDQNEVQLHLHMKLDTDSITVTSTDEQNNSRDPELHKTQLLPANRPEPENQHQQGSNQEDSGRGDPSLRPEKRHQDTKSNGVDVNSSELKRQKTDMASCEICGKLFRMRQHLPDNTKIHTGEKLHPCEVCGKAFRRRGQSNKNKRICTSETPKTYKLLGKTSSDQASKVENTQEKLHPCEVCGKVFKACDRLPHHLQKRRGEKPFSSQTCGKSFTWNSSALHIRTHTGEKPLPCEVCGKHFK</sequence>
<evidence type="ECO:0000256" key="1">
    <source>
        <dbReference type="ARBA" id="ARBA00004123"/>
    </source>
</evidence>
<evidence type="ECO:0000256" key="7">
    <source>
        <dbReference type="ARBA" id="ARBA00023125"/>
    </source>
</evidence>
<reference evidence="13" key="3">
    <citation type="submission" date="2025-09" db="UniProtKB">
        <authorList>
            <consortium name="Ensembl"/>
        </authorList>
    </citation>
    <scope>IDENTIFICATION</scope>
</reference>
<dbReference type="RefSeq" id="XP_016535839.1">
    <property type="nucleotide sequence ID" value="XM_016680353.1"/>
</dbReference>
<dbReference type="Ensembl" id="ENSPFOT00000030229.1">
    <property type="protein sequence ID" value="ENSPFOP00000030239.1"/>
    <property type="gene ID" value="ENSPFOG00000022677.1"/>
</dbReference>
<evidence type="ECO:0000256" key="3">
    <source>
        <dbReference type="ARBA" id="ARBA00022737"/>
    </source>
</evidence>
<keyword evidence="3" id="KW-0677">Repeat</keyword>
<dbReference type="Proteomes" id="UP000028760">
    <property type="component" value="Unassembled WGS sequence"/>
</dbReference>
<dbReference type="InterPro" id="IPR013087">
    <property type="entry name" value="Znf_C2H2_type"/>
</dbReference>
<dbReference type="GO" id="GO:0000978">
    <property type="term" value="F:RNA polymerase II cis-regulatory region sequence-specific DNA binding"/>
    <property type="evidence" value="ECO:0007669"/>
    <property type="project" value="TreeGrafter"/>
</dbReference>
<feature type="compositionally biased region" description="Basic and acidic residues" evidence="11">
    <location>
        <begin position="16"/>
        <end position="35"/>
    </location>
</feature>
<evidence type="ECO:0000256" key="10">
    <source>
        <dbReference type="PROSITE-ProRule" id="PRU00042"/>
    </source>
</evidence>
<dbReference type="EMBL" id="AYCK01013003">
    <property type="status" value="NOT_ANNOTATED_CDS"/>
    <property type="molecule type" value="Genomic_DNA"/>
</dbReference>
<evidence type="ECO:0000256" key="2">
    <source>
        <dbReference type="ARBA" id="ARBA00022723"/>
    </source>
</evidence>
<accession>A0A096MFP8</accession>
<protein>
    <submittedName>
        <fullName evidence="13">Zinc finger protein 62 homolog</fullName>
    </submittedName>
</protein>
<feature type="domain" description="C2H2-type" evidence="12">
    <location>
        <begin position="297"/>
        <end position="324"/>
    </location>
</feature>
<keyword evidence="4 10" id="KW-0863">Zinc-finger</keyword>
<dbReference type="eggNOG" id="KOG1721">
    <property type="taxonomic scope" value="Eukaryota"/>
</dbReference>
<dbReference type="RefSeq" id="XP_016535840.1">
    <property type="nucleotide sequence ID" value="XM_016680354.1"/>
</dbReference>
<dbReference type="GeneTree" id="ENSGT01030000234576"/>
<feature type="compositionally biased region" description="Basic and acidic residues" evidence="11">
    <location>
        <begin position="47"/>
        <end position="58"/>
    </location>
</feature>
<dbReference type="SUPFAM" id="SSF57667">
    <property type="entry name" value="beta-beta-alpha zinc fingers"/>
    <property type="match status" value="2"/>
</dbReference>
<dbReference type="PROSITE" id="PS50157">
    <property type="entry name" value="ZINC_FINGER_C2H2_2"/>
    <property type="match status" value="4"/>
</dbReference>
<keyword evidence="2" id="KW-0479">Metal-binding</keyword>
<evidence type="ECO:0000256" key="8">
    <source>
        <dbReference type="ARBA" id="ARBA00023163"/>
    </source>
</evidence>
<organism evidence="13 14">
    <name type="scientific">Poecilia formosa</name>
    <name type="common">Amazon molly</name>
    <name type="synonym">Limia formosa</name>
    <dbReference type="NCBI Taxonomy" id="48698"/>
    <lineage>
        <taxon>Eukaryota</taxon>
        <taxon>Metazoa</taxon>
        <taxon>Chordata</taxon>
        <taxon>Craniata</taxon>
        <taxon>Vertebrata</taxon>
        <taxon>Euteleostomi</taxon>
        <taxon>Actinopterygii</taxon>
        <taxon>Neopterygii</taxon>
        <taxon>Teleostei</taxon>
        <taxon>Neoteleostei</taxon>
        <taxon>Acanthomorphata</taxon>
        <taxon>Ovalentaria</taxon>
        <taxon>Atherinomorphae</taxon>
        <taxon>Cyprinodontiformes</taxon>
        <taxon>Poeciliidae</taxon>
        <taxon>Poeciliinae</taxon>
        <taxon>Poecilia</taxon>
    </lineage>
</organism>
<dbReference type="Gene3D" id="3.30.160.60">
    <property type="entry name" value="Classic Zinc Finger"/>
    <property type="match status" value="5"/>
</dbReference>
<keyword evidence="7" id="KW-0238">DNA-binding</keyword>
<reference evidence="13" key="2">
    <citation type="submission" date="2025-08" db="UniProtKB">
        <authorList>
            <consortium name="Ensembl"/>
        </authorList>
    </citation>
    <scope>IDENTIFICATION</scope>
</reference>
<feature type="domain" description="C2H2-type" evidence="12">
    <location>
        <begin position="217"/>
        <end position="244"/>
    </location>
</feature>
<evidence type="ECO:0000256" key="6">
    <source>
        <dbReference type="ARBA" id="ARBA00023015"/>
    </source>
</evidence>
<dbReference type="FunFam" id="3.30.160.60:FF:000446">
    <property type="entry name" value="Zinc finger protein"/>
    <property type="match status" value="1"/>
</dbReference>
<keyword evidence="14" id="KW-1185">Reference proteome</keyword>
<reference evidence="14" key="1">
    <citation type="submission" date="2013-10" db="EMBL/GenBank/DDBJ databases">
        <authorList>
            <person name="Schartl M."/>
            <person name="Warren W."/>
        </authorList>
    </citation>
    <scope>NUCLEOTIDE SEQUENCE [LARGE SCALE GENOMIC DNA]</scope>
    <source>
        <strain evidence="14">female</strain>
    </source>
</reference>
<proteinExistence type="predicted"/>
<evidence type="ECO:0000256" key="11">
    <source>
        <dbReference type="SAM" id="MobiDB-lite"/>
    </source>
</evidence>
<dbReference type="Pfam" id="PF13913">
    <property type="entry name" value="zf-C2HC_2"/>
    <property type="match status" value="1"/>
</dbReference>
<dbReference type="AlphaFoldDB" id="A0A096MFP8"/>
<feature type="compositionally biased region" description="Basic and acidic residues" evidence="11">
    <location>
        <begin position="180"/>
        <end position="197"/>
    </location>
</feature>
<evidence type="ECO:0000256" key="4">
    <source>
        <dbReference type="ARBA" id="ARBA00022771"/>
    </source>
</evidence>
<evidence type="ECO:0000256" key="9">
    <source>
        <dbReference type="ARBA" id="ARBA00023242"/>
    </source>
</evidence>
<dbReference type="GO" id="GO:0005654">
    <property type="term" value="C:nucleoplasm"/>
    <property type="evidence" value="ECO:0007669"/>
    <property type="project" value="TreeGrafter"/>
</dbReference>
<comment type="subcellular location">
    <subcellularLocation>
        <location evidence="1">Nucleus</location>
    </subcellularLocation>
</comment>
<name>A0A096MFP8_POEFO</name>
<dbReference type="PANTHER" id="PTHR24399:SF70">
    <property type="entry name" value="C2H2-TYPE DOMAIN-CONTAINING PROTEIN"/>
    <property type="match status" value="1"/>
</dbReference>
<feature type="domain" description="C2H2-type" evidence="12">
    <location>
        <begin position="325"/>
        <end position="351"/>
    </location>
</feature>
<keyword evidence="8" id="KW-0804">Transcription</keyword>
<evidence type="ECO:0000259" key="12">
    <source>
        <dbReference type="PROSITE" id="PS50157"/>
    </source>
</evidence>
<feature type="domain" description="C2H2-type" evidence="12">
    <location>
        <begin position="245"/>
        <end position="272"/>
    </location>
</feature>
<dbReference type="GO" id="GO:0001227">
    <property type="term" value="F:DNA-binding transcription repressor activity, RNA polymerase II-specific"/>
    <property type="evidence" value="ECO:0007669"/>
    <property type="project" value="TreeGrafter"/>
</dbReference>
<dbReference type="GeneID" id="103150023"/>
<feature type="region of interest" description="Disordered" evidence="11">
    <location>
        <begin position="1"/>
        <end position="58"/>
    </location>
</feature>
<dbReference type="InterPro" id="IPR036236">
    <property type="entry name" value="Znf_C2H2_sf"/>
</dbReference>
<keyword evidence="6" id="KW-0805">Transcription regulation</keyword>
<dbReference type="GO" id="GO:0008270">
    <property type="term" value="F:zinc ion binding"/>
    <property type="evidence" value="ECO:0007669"/>
    <property type="project" value="UniProtKB-KW"/>
</dbReference>
<evidence type="ECO:0000313" key="14">
    <source>
        <dbReference type="Proteomes" id="UP000028760"/>
    </source>
</evidence>